<proteinExistence type="predicted"/>
<sequence>MTKQMLYYDFSKELPSNLDVSGLSGIEDWGRWSDGPVVEFKFYYLPMNKEEDLILKFYIRPFVYHLRQYQTVKIFVNDKHMDTWKYKFGQSFPNTILEIPRQMLNNKEDIFLKIKFEIENPVSPIELNYNEDERKIGIGFMNISIDKKIRDYDFSKELPSNLVVSGLSGIEHWGRWSDSSVVEFELSNLPINDLILKFDTIAYLTNKQQNQIVSVFINYVKYKTWNYKENQVLPNTTLKIPQQILNENKGHLYIRFEFENQIFSPFELGHSFDTRRLGIGFKKLIITEINDPYAKIIQK</sequence>
<dbReference type="Proteomes" id="UP000193920">
    <property type="component" value="Unassembled WGS sequence"/>
</dbReference>
<dbReference type="Pfam" id="PF22895">
    <property type="entry name" value="DUF7024"/>
    <property type="match status" value="2"/>
</dbReference>
<keyword evidence="3" id="KW-1185">Reference proteome</keyword>
<reference evidence="2 3" key="1">
    <citation type="submission" date="2016-08" db="EMBL/GenBank/DDBJ databases">
        <title>A Parts List for Fungal Cellulosomes Revealed by Comparative Genomics.</title>
        <authorList>
            <consortium name="DOE Joint Genome Institute"/>
            <person name="Haitjema C.H."/>
            <person name="Gilmore S.P."/>
            <person name="Henske J.K."/>
            <person name="Solomon K.V."/>
            <person name="De Groot R."/>
            <person name="Kuo A."/>
            <person name="Mondo S.J."/>
            <person name="Salamov A.A."/>
            <person name="Labutti K."/>
            <person name="Zhao Z."/>
            <person name="Chiniquy J."/>
            <person name="Barry K."/>
            <person name="Brewer H.M."/>
            <person name="Purvine S.O."/>
            <person name="Wright A.T."/>
            <person name="Boxma B."/>
            <person name="Van Alen T."/>
            <person name="Hackstein J.H."/>
            <person name="Baker S.E."/>
            <person name="Grigoriev I.V."/>
            <person name="O'Malley M.A."/>
        </authorList>
    </citation>
    <scope>NUCLEOTIDE SEQUENCE [LARGE SCALE GENOMIC DNA]</scope>
    <source>
        <strain evidence="2 3">G1</strain>
    </source>
</reference>
<evidence type="ECO:0000259" key="1">
    <source>
        <dbReference type="Pfam" id="PF22895"/>
    </source>
</evidence>
<evidence type="ECO:0000313" key="3">
    <source>
        <dbReference type="Proteomes" id="UP000193920"/>
    </source>
</evidence>
<feature type="domain" description="DUF7024" evidence="1">
    <location>
        <begin position="19"/>
        <end position="146"/>
    </location>
</feature>
<dbReference type="EMBL" id="MCOG01000280">
    <property type="protein sequence ID" value="ORY20768.1"/>
    <property type="molecule type" value="Genomic_DNA"/>
</dbReference>
<feature type="domain" description="DUF7024" evidence="1">
    <location>
        <begin position="164"/>
        <end position="287"/>
    </location>
</feature>
<protein>
    <recommendedName>
        <fullName evidence="1">DUF7024 domain-containing protein</fullName>
    </recommendedName>
</protein>
<gene>
    <name evidence="2" type="ORF">LY90DRAFT_707723</name>
</gene>
<comment type="caution">
    <text evidence="2">The sequence shown here is derived from an EMBL/GenBank/DDBJ whole genome shotgun (WGS) entry which is preliminary data.</text>
</comment>
<dbReference type="AlphaFoldDB" id="A0A1Y2ADX3"/>
<accession>A0A1Y2ADX3</accession>
<organism evidence="2 3">
    <name type="scientific">Neocallimastix californiae</name>
    <dbReference type="NCBI Taxonomy" id="1754190"/>
    <lineage>
        <taxon>Eukaryota</taxon>
        <taxon>Fungi</taxon>
        <taxon>Fungi incertae sedis</taxon>
        <taxon>Chytridiomycota</taxon>
        <taxon>Chytridiomycota incertae sedis</taxon>
        <taxon>Neocallimastigomycetes</taxon>
        <taxon>Neocallimastigales</taxon>
        <taxon>Neocallimastigaceae</taxon>
        <taxon>Neocallimastix</taxon>
    </lineage>
</organism>
<dbReference type="InterPro" id="IPR054288">
    <property type="entry name" value="DUF7024"/>
</dbReference>
<name>A0A1Y2ADX3_9FUNG</name>
<evidence type="ECO:0000313" key="2">
    <source>
        <dbReference type="EMBL" id="ORY20768.1"/>
    </source>
</evidence>